<dbReference type="InterPro" id="IPR025110">
    <property type="entry name" value="AMP-bd_C"/>
</dbReference>
<dbReference type="GO" id="GO:0031956">
    <property type="term" value="F:medium-chain fatty acid-CoA ligase activity"/>
    <property type="evidence" value="ECO:0007669"/>
    <property type="project" value="TreeGrafter"/>
</dbReference>
<organism evidence="6 7">
    <name type="scientific">Saccharopolyspora phatthalungensis</name>
    <dbReference type="NCBI Taxonomy" id="664693"/>
    <lineage>
        <taxon>Bacteria</taxon>
        <taxon>Bacillati</taxon>
        <taxon>Actinomycetota</taxon>
        <taxon>Actinomycetes</taxon>
        <taxon>Pseudonocardiales</taxon>
        <taxon>Pseudonocardiaceae</taxon>
        <taxon>Saccharopolyspora</taxon>
    </lineage>
</organism>
<feature type="domain" description="AMP-dependent synthetase/ligase" evidence="4">
    <location>
        <begin position="12"/>
        <end position="358"/>
    </location>
</feature>
<feature type="compositionally biased region" description="Basic and acidic residues" evidence="3">
    <location>
        <begin position="480"/>
        <end position="497"/>
    </location>
</feature>
<evidence type="ECO:0000256" key="2">
    <source>
        <dbReference type="ARBA" id="ARBA00022598"/>
    </source>
</evidence>
<keyword evidence="7" id="KW-1185">Reference proteome</keyword>
<dbReference type="EMBL" id="JACHIW010000004">
    <property type="protein sequence ID" value="MBB5160000.1"/>
    <property type="molecule type" value="Genomic_DNA"/>
</dbReference>
<proteinExistence type="inferred from homology"/>
<dbReference type="InterPro" id="IPR042099">
    <property type="entry name" value="ANL_N_sf"/>
</dbReference>
<evidence type="ECO:0000256" key="3">
    <source>
        <dbReference type="SAM" id="MobiDB-lite"/>
    </source>
</evidence>
<dbReference type="Pfam" id="PF13193">
    <property type="entry name" value="AMP-binding_C"/>
    <property type="match status" value="1"/>
</dbReference>
<dbReference type="RefSeq" id="WP_184733127.1">
    <property type="nucleotide sequence ID" value="NZ_JACHIW010000004.1"/>
</dbReference>
<dbReference type="FunFam" id="3.30.300.30:FF:000008">
    <property type="entry name" value="2,3-dihydroxybenzoate-AMP ligase"/>
    <property type="match status" value="1"/>
</dbReference>
<evidence type="ECO:0000259" key="5">
    <source>
        <dbReference type="Pfam" id="PF13193"/>
    </source>
</evidence>
<dbReference type="Proteomes" id="UP000584374">
    <property type="component" value="Unassembled WGS sequence"/>
</dbReference>
<evidence type="ECO:0000256" key="1">
    <source>
        <dbReference type="ARBA" id="ARBA00006432"/>
    </source>
</evidence>
<dbReference type="GO" id="GO:0006631">
    <property type="term" value="P:fatty acid metabolic process"/>
    <property type="evidence" value="ECO:0007669"/>
    <property type="project" value="TreeGrafter"/>
</dbReference>
<dbReference type="InterPro" id="IPR020845">
    <property type="entry name" value="AMP-binding_CS"/>
</dbReference>
<evidence type="ECO:0000313" key="7">
    <source>
        <dbReference type="Proteomes" id="UP000584374"/>
    </source>
</evidence>
<comment type="similarity">
    <text evidence="1">Belongs to the ATP-dependent AMP-binding enzyme family.</text>
</comment>
<reference evidence="6 7" key="1">
    <citation type="submission" date="2020-08" db="EMBL/GenBank/DDBJ databases">
        <title>Sequencing the genomes of 1000 actinobacteria strains.</title>
        <authorList>
            <person name="Klenk H.-P."/>
        </authorList>
    </citation>
    <scope>NUCLEOTIDE SEQUENCE [LARGE SCALE GENOMIC DNA]</scope>
    <source>
        <strain evidence="6 7">DSM 45584</strain>
    </source>
</reference>
<dbReference type="EC" id="6.2.1.-" evidence="6"/>
<dbReference type="SUPFAM" id="SSF56801">
    <property type="entry name" value="Acetyl-CoA synthetase-like"/>
    <property type="match status" value="1"/>
</dbReference>
<evidence type="ECO:0000259" key="4">
    <source>
        <dbReference type="Pfam" id="PF00501"/>
    </source>
</evidence>
<comment type="caution">
    <text evidence="6">The sequence shown here is derived from an EMBL/GenBank/DDBJ whole genome shotgun (WGS) entry which is preliminary data.</text>
</comment>
<dbReference type="Gene3D" id="3.40.50.12780">
    <property type="entry name" value="N-terminal domain of ligase-like"/>
    <property type="match status" value="1"/>
</dbReference>
<gene>
    <name evidence="6" type="ORF">BJ970_007601</name>
</gene>
<protein>
    <submittedName>
        <fullName evidence="6">Fatty-acyl-CoA synthase</fullName>
        <ecNumber evidence="6">6.2.1.-</ecNumber>
    </submittedName>
</protein>
<dbReference type="PROSITE" id="PS00455">
    <property type="entry name" value="AMP_BINDING"/>
    <property type="match status" value="1"/>
</dbReference>
<name>A0A840QIM2_9PSEU</name>
<evidence type="ECO:0000313" key="6">
    <source>
        <dbReference type="EMBL" id="MBB5160000.1"/>
    </source>
</evidence>
<sequence length="504" mass="54133">MLNQGLGSWPARRARRTPESVAVIYGDDSYTYAQLAAHSHGVARFLVEQGIHHGDRVAFLGPNQPGFLTTLFGAGQVGAVFVPLNTRLADAELGFLLDDSGATLLVYDSRYGENAHALAADRPGLRTVDVADFDALTASEPVRKPVVLDDVALILYTSGTTGRPKGALLTHGNLTWNSVNVVIDIDLCGTDVALLSAPLFHTAALGMACLPTLLKGGTVVLENKFDVERSFDLIERHRITFLAGVPTMFEALARSPRWPGANLSSLRFLLCGGAPLTAELIERYQARNLPLMQGYGLTEAAPSVLMQSPGDGVEHAGAAGAPAFFTDVRLRTPDGRPAAVDEPGELEVFGPNVVSEYWRRPDVSPLNEDGWLCTGDVAVVDEIGDYRIIDRLKDMFISGGENVYPAEVEAALRDHPGVVDVAVIGMPDPVWGEVGKALVVAEPGLTADELRNFARAHLGKYKIPKVVVFVDGLPRNPTGKVDKQALRRREGAPDRTPEVPAART</sequence>
<feature type="region of interest" description="Disordered" evidence="3">
    <location>
        <begin position="479"/>
        <end position="504"/>
    </location>
</feature>
<dbReference type="InterPro" id="IPR000873">
    <property type="entry name" value="AMP-dep_synth/lig_dom"/>
</dbReference>
<dbReference type="PANTHER" id="PTHR43201:SF5">
    <property type="entry name" value="MEDIUM-CHAIN ACYL-COA LIGASE ACSF2, MITOCHONDRIAL"/>
    <property type="match status" value="1"/>
</dbReference>
<keyword evidence="2 6" id="KW-0436">Ligase</keyword>
<dbReference type="PANTHER" id="PTHR43201">
    <property type="entry name" value="ACYL-COA SYNTHETASE"/>
    <property type="match status" value="1"/>
</dbReference>
<dbReference type="Pfam" id="PF00501">
    <property type="entry name" value="AMP-binding"/>
    <property type="match status" value="1"/>
</dbReference>
<dbReference type="CDD" id="cd17631">
    <property type="entry name" value="FACL_FadD13-like"/>
    <property type="match status" value="1"/>
</dbReference>
<accession>A0A840QIM2</accession>
<dbReference type="InterPro" id="IPR045851">
    <property type="entry name" value="AMP-bd_C_sf"/>
</dbReference>
<dbReference type="Gene3D" id="3.30.300.30">
    <property type="match status" value="1"/>
</dbReference>
<feature type="domain" description="AMP-binding enzyme C-terminal" evidence="5">
    <location>
        <begin position="407"/>
        <end position="480"/>
    </location>
</feature>
<dbReference type="AlphaFoldDB" id="A0A840QIM2"/>